<organism evidence="6 7">
    <name type="scientific">Microbulbifer pacificus</name>
    <dbReference type="NCBI Taxonomy" id="407164"/>
    <lineage>
        <taxon>Bacteria</taxon>
        <taxon>Pseudomonadati</taxon>
        <taxon>Pseudomonadota</taxon>
        <taxon>Gammaproteobacteria</taxon>
        <taxon>Cellvibrionales</taxon>
        <taxon>Microbulbiferaceae</taxon>
        <taxon>Microbulbifer</taxon>
    </lineage>
</organism>
<evidence type="ECO:0000256" key="4">
    <source>
        <dbReference type="ARBA" id="ARBA00023136"/>
    </source>
</evidence>
<keyword evidence="5" id="KW-0998">Cell outer membrane</keyword>
<name>A0AAU0N2E4_9GAMM</name>
<comment type="similarity">
    <text evidence="2">Belongs to the MipA/OmpV family.</text>
</comment>
<protein>
    <submittedName>
        <fullName evidence="6">MipA/OmpV family protein</fullName>
    </submittedName>
</protein>
<sequence length="300" mass="33122">MKVALAMATGFSNACKLERGLQLIKWVMGLILCLHIPAQASVTVQEVDDYIPAGNWQVSLAVGGGELQSPLSNSKNIDMAVFPSIRYYGQRFYLENTSMGYNLYEVPRFAIDLAGRLNFDGIFFPGSGSHVTKKMAASGQFDVPGERPSSVLPPPNRRLSYLGGMSFHWLGPVNADLSILGDLSSVHGGRELELIVGRSFAFRAFKIGIELGANYKSHALVDYYYGAEIKLPAMPEPVPLYQPREAVNSHLKLEGIFPLTESVQLLAAGRLDKLDSEIWRSPYVIQPETRSFFIGIQYTL</sequence>
<comment type="subcellular location">
    <subcellularLocation>
        <location evidence="1">Cell outer membrane</location>
    </subcellularLocation>
</comment>
<dbReference type="RefSeq" id="WP_318955100.1">
    <property type="nucleotide sequence ID" value="NZ_CP137555.1"/>
</dbReference>
<evidence type="ECO:0000256" key="5">
    <source>
        <dbReference type="ARBA" id="ARBA00023237"/>
    </source>
</evidence>
<evidence type="ECO:0000313" key="6">
    <source>
        <dbReference type="EMBL" id="WOX06648.1"/>
    </source>
</evidence>
<keyword evidence="7" id="KW-1185">Reference proteome</keyword>
<dbReference type="PANTHER" id="PTHR38776">
    <property type="entry name" value="MLTA-INTERACTING PROTEIN-RELATED"/>
    <property type="match status" value="1"/>
</dbReference>
<dbReference type="GO" id="GO:0009279">
    <property type="term" value="C:cell outer membrane"/>
    <property type="evidence" value="ECO:0007669"/>
    <property type="project" value="UniProtKB-SubCell"/>
</dbReference>
<proteinExistence type="inferred from homology"/>
<dbReference type="Pfam" id="PF06629">
    <property type="entry name" value="MipA"/>
    <property type="match status" value="1"/>
</dbReference>
<evidence type="ECO:0000256" key="3">
    <source>
        <dbReference type="ARBA" id="ARBA00022729"/>
    </source>
</evidence>
<keyword evidence="4" id="KW-0472">Membrane</keyword>
<gene>
    <name evidence="6" type="ORF">R5R33_05810</name>
</gene>
<dbReference type="EMBL" id="CP137555">
    <property type="protein sequence ID" value="WOX06648.1"/>
    <property type="molecule type" value="Genomic_DNA"/>
</dbReference>
<dbReference type="Proteomes" id="UP001302477">
    <property type="component" value="Chromosome"/>
</dbReference>
<evidence type="ECO:0000313" key="7">
    <source>
        <dbReference type="Proteomes" id="UP001302477"/>
    </source>
</evidence>
<reference evidence="6 7" key="1">
    <citation type="submission" date="2023-10" db="EMBL/GenBank/DDBJ databases">
        <title>Description of Microbulbifer bruguierae sp. nov., isolated from the sediments of mangrove plant Bruguiera sexangula and comparative genomic analyses of the genus Microbulbifer.</title>
        <authorList>
            <person name="Long M."/>
        </authorList>
    </citation>
    <scope>NUCLEOTIDE SEQUENCE [LARGE SCALE GENOMIC DNA]</scope>
    <source>
        <strain evidence="6 7">SPO729</strain>
    </source>
</reference>
<accession>A0AAU0N2E4</accession>
<dbReference type="KEGG" id="mpaf:R5R33_05810"/>
<dbReference type="InterPro" id="IPR010583">
    <property type="entry name" value="MipA"/>
</dbReference>
<keyword evidence="3" id="KW-0732">Signal</keyword>
<dbReference type="PANTHER" id="PTHR38776:SF1">
    <property type="entry name" value="MLTA-INTERACTING PROTEIN-RELATED"/>
    <property type="match status" value="1"/>
</dbReference>
<evidence type="ECO:0000256" key="1">
    <source>
        <dbReference type="ARBA" id="ARBA00004442"/>
    </source>
</evidence>
<evidence type="ECO:0000256" key="2">
    <source>
        <dbReference type="ARBA" id="ARBA00005722"/>
    </source>
</evidence>
<dbReference type="AlphaFoldDB" id="A0AAU0N2E4"/>